<dbReference type="AlphaFoldDB" id="A0AB34KAU7"/>
<dbReference type="InterPro" id="IPR026906">
    <property type="entry name" value="LRR_5"/>
</dbReference>
<reference evidence="1 2" key="1">
    <citation type="journal article" date="2024" name="Science">
        <title>Giant polyketide synthase enzymes in the biosynthesis of giant marine polyether toxins.</title>
        <authorList>
            <person name="Fallon T.R."/>
            <person name="Shende V.V."/>
            <person name="Wierzbicki I.H."/>
            <person name="Pendleton A.L."/>
            <person name="Watervoot N.F."/>
            <person name="Auber R.P."/>
            <person name="Gonzalez D.J."/>
            <person name="Wisecaver J.H."/>
            <person name="Moore B.S."/>
        </authorList>
    </citation>
    <scope>NUCLEOTIDE SEQUENCE [LARGE SCALE GENOMIC DNA]</scope>
    <source>
        <strain evidence="1 2">12B1</strain>
    </source>
</reference>
<dbReference type="PANTHER" id="PTHR45661">
    <property type="entry name" value="SURFACE ANTIGEN"/>
    <property type="match status" value="1"/>
</dbReference>
<dbReference type="InterPro" id="IPR053139">
    <property type="entry name" value="Surface_bspA-like"/>
</dbReference>
<keyword evidence="2" id="KW-1185">Reference proteome</keyword>
<dbReference type="PANTHER" id="PTHR45661:SF3">
    <property type="entry name" value="IG-LIKE DOMAIN-CONTAINING PROTEIN"/>
    <property type="match status" value="1"/>
</dbReference>
<accession>A0AB34KAU7</accession>
<proteinExistence type="predicted"/>
<name>A0AB34KAU7_PRYPA</name>
<evidence type="ECO:0000313" key="1">
    <source>
        <dbReference type="EMBL" id="KAL1530457.1"/>
    </source>
</evidence>
<dbReference type="Pfam" id="PF13306">
    <property type="entry name" value="LRR_5"/>
    <property type="match status" value="2"/>
</dbReference>
<organism evidence="1 2">
    <name type="scientific">Prymnesium parvum</name>
    <name type="common">Toxic golden alga</name>
    <dbReference type="NCBI Taxonomy" id="97485"/>
    <lineage>
        <taxon>Eukaryota</taxon>
        <taxon>Haptista</taxon>
        <taxon>Haptophyta</taxon>
        <taxon>Prymnesiophyceae</taxon>
        <taxon>Prymnesiales</taxon>
        <taxon>Prymnesiaceae</taxon>
        <taxon>Prymnesium</taxon>
    </lineage>
</organism>
<evidence type="ECO:0008006" key="3">
    <source>
        <dbReference type="Google" id="ProtNLM"/>
    </source>
</evidence>
<evidence type="ECO:0000313" key="2">
    <source>
        <dbReference type="Proteomes" id="UP001515480"/>
    </source>
</evidence>
<dbReference type="InterPro" id="IPR032675">
    <property type="entry name" value="LRR_dom_sf"/>
</dbReference>
<dbReference type="EMBL" id="JBGBPQ010000001">
    <property type="protein sequence ID" value="KAL1530457.1"/>
    <property type="molecule type" value="Genomic_DNA"/>
</dbReference>
<sequence>MGLVWVELPEGLRGLGHGAFRRCGALTSVALPSTLARCGELIFSYCHELTSIARPEGVSLGPNAFYGCTRLAAIGRDAVDAVLRAAARRNPASEAYDAMRAAWYAGVPIQYTLIRRDGDPDYEDDSEGQIMARWEFARALTRAGADVRLAVERRLLWVEVVALCDEAAAVTREATRARGGRATIAIEARPLDETPALGVDGEFAPPASLSELSYADAFRGCTALRSVVLPQGCRVLGDGAFSDCARLTAITLPSSIETIGAGAFARGAARVSLKAPRRVIALLGAARRARPTTPVVAPSAHGADAMER</sequence>
<comment type="caution">
    <text evidence="1">The sequence shown here is derived from an EMBL/GenBank/DDBJ whole genome shotgun (WGS) entry which is preliminary data.</text>
</comment>
<protein>
    <recommendedName>
        <fullName evidence="3">Leucine-rich repeat domain-containing protein</fullName>
    </recommendedName>
</protein>
<dbReference type="Proteomes" id="UP001515480">
    <property type="component" value="Unassembled WGS sequence"/>
</dbReference>
<dbReference type="Gene3D" id="3.80.10.10">
    <property type="entry name" value="Ribonuclease Inhibitor"/>
    <property type="match status" value="2"/>
</dbReference>
<gene>
    <name evidence="1" type="ORF">AB1Y20_001359</name>
</gene>